<dbReference type="Gene3D" id="3.40.30.10">
    <property type="entry name" value="Glutaredoxin"/>
    <property type="match status" value="2"/>
</dbReference>
<feature type="region of interest" description="Disordered" evidence="1">
    <location>
        <begin position="77"/>
        <end position="99"/>
    </location>
</feature>
<name>A0A8B7ZQ98_ACAPL</name>
<feature type="domain" description="Thioredoxin" evidence="3">
    <location>
        <begin position="170"/>
        <end position="300"/>
    </location>
</feature>
<dbReference type="GeneID" id="110987302"/>
<dbReference type="Proteomes" id="UP000694845">
    <property type="component" value="Unplaced"/>
</dbReference>
<evidence type="ECO:0000256" key="2">
    <source>
        <dbReference type="SAM" id="Phobius"/>
    </source>
</evidence>
<dbReference type="PANTHER" id="PTHR19991:SF2">
    <property type="entry name" value="GH08893P"/>
    <property type="match status" value="1"/>
</dbReference>
<keyword evidence="4" id="KW-1185">Reference proteome</keyword>
<dbReference type="SUPFAM" id="SSF52833">
    <property type="entry name" value="Thioredoxin-like"/>
    <property type="match status" value="2"/>
</dbReference>
<feature type="transmembrane region" description="Helical" evidence="2">
    <location>
        <begin position="19"/>
        <end position="35"/>
    </location>
</feature>
<protein>
    <submittedName>
        <fullName evidence="5">Uncharacterized protein LOC110987302 isoform X2</fullName>
    </submittedName>
</protein>
<proteinExistence type="predicted"/>
<dbReference type="AlphaFoldDB" id="A0A8B7ZQ98"/>
<evidence type="ECO:0000313" key="4">
    <source>
        <dbReference type="Proteomes" id="UP000694845"/>
    </source>
</evidence>
<dbReference type="InterPro" id="IPR036249">
    <property type="entry name" value="Thioredoxin-like_sf"/>
</dbReference>
<evidence type="ECO:0000313" key="5">
    <source>
        <dbReference type="RefSeq" id="XP_022105601.1"/>
    </source>
</evidence>
<keyword evidence="2" id="KW-1133">Transmembrane helix</keyword>
<dbReference type="RefSeq" id="XP_022105601.1">
    <property type="nucleotide sequence ID" value="XM_022249909.1"/>
</dbReference>
<evidence type="ECO:0000256" key="1">
    <source>
        <dbReference type="SAM" id="MobiDB-lite"/>
    </source>
</evidence>
<sequence length="477" mass="54049">MLLGLFLCFNRRSMTAGSFYFFVVMLMCLSTSFSWQPNIFGSSIKGHKDVDDSIVNSESRHFLETERKGTVVTAETKQRSEQVRGPVQFPTNIGDYSEEEMGGYEYDEDASYEDENDQGDLEAGRGSIVEEDEMLPEDYEGNWLVNDTVDGSEANELRNFSRTRHGQEYMLEPSEWEPMDLDPLNDGSMLVVTMTSDDFDASVYEDRIVRMVSFFSAGCEECEKFRPHFRKAAKKIWLTEQESEENVEVIFYEVTDPQLLVRFNLKVLPTVFFFRSGVPILYEGDLNADALVSWALAHFKVLSWALTDKNFDKLTAGTKDLDSTVRWLVHFCDVDAVGCDGFMATWESAASRLKDQVEFGYVDVGVEAGLVKQFNVDLDNLPAVVLLKQGQAYWCTLPLIELTTDSIVHFVKEGYKKIEEEHMPAKLSTLMTLMVKVGANTKGIGIMLVATAILLYVIYICFCRKRPLPDVGKEKGV</sequence>
<dbReference type="OrthoDB" id="10264505at2759"/>
<dbReference type="PROSITE" id="PS51352">
    <property type="entry name" value="THIOREDOXIN_2"/>
    <property type="match status" value="1"/>
</dbReference>
<dbReference type="PANTHER" id="PTHR19991">
    <property type="entry name" value="L 2 01289"/>
    <property type="match status" value="1"/>
</dbReference>
<keyword evidence="2" id="KW-0812">Transmembrane</keyword>
<gene>
    <name evidence="5" type="primary">LOC110987302</name>
</gene>
<evidence type="ECO:0000259" key="3">
    <source>
        <dbReference type="PROSITE" id="PS51352"/>
    </source>
</evidence>
<keyword evidence="2" id="KW-0472">Membrane</keyword>
<reference evidence="5" key="1">
    <citation type="submission" date="2025-08" db="UniProtKB">
        <authorList>
            <consortium name="RefSeq"/>
        </authorList>
    </citation>
    <scope>IDENTIFICATION</scope>
</reference>
<feature type="transmembrane region" description="Helical" evidence="2">
    <location>
        <begin position="443"/>
        <end position="463"/>
    </location>
</feature>
<dbReference type="CDD" id="cd02961">
    <property type="entry name" value="PDI_a_family"/>
    <property type="match status" value="1"/>
</dbReference>
<organism evidence="4 5">
    <name type="scientific">Acanthaster planci</name>
    <name type="common">Crown-of-thorns starfish</name>
    <dbReference type="NCBI Taxonomy" id="133434"/>
    <lineage>
        <taxon>Eukaryota</taxon>
        <taxon>Metazoa</taxon>
        <taxon>Echinodermata</taxon>
        <taxon>Eleutherozoa</taxon>
        <taxon>Asterozoa</taxon>
        <taxon>Asteroidea</taxon>
        <taxon>Valvatacea</taxon>
        <taxon>Valvatida</taxon>
        <taxon>Acanthasteridae</taxon>
        <taxon>Acanthaster</taxon>
    </lineage>
</organism>
<dbReference type="Pfam" id="PF13848">
    <property type="entry name" value="Thioredoxin_6"/>
    <property type="match status" value="1"/>
</dbReference>
<accession>A0A8B7ZQ98</accession>
<dbReference type="InterPro" id="IPR013766">
    <property type="entry name" value="Thioredoxin_domain"/>
</dbReference>